<keyword evidence="1" id="KW-0812">Transmembrane</keyword>
<dbReference type="GO" id="GO:0006817">
    <property type="term" value="P:phosphate ion transport"/>
    <property type="evidence" value="ECO:0007669"/>
    <property type="project" value="InterPro"/>
</dbReference>
<dbReference type="KEGG" id="dma:DMR_39070"/>
<reference evidence="2 3" key="1">
    <citation type="journal article" date="2009" name="Genome Res.">
        <title>Whole genome sequence of Desulfovibrio magneticus strain RS-1 revealed common gene clusters in magnetotactic bacteria.</title>
        <authorList>
            <person name="Nakazawa H."/>
            <person name="Arakaki A."/>
            <person name="Narita-Yamada S."/>
            <person name="Yashiro I."/>
            <person name="Jinno K."/>
            <person name="Aoki N."/>
            <person name="Tsuruyama A."/>
            <person name="Okamura Y."/>
            <person name="Tanikawa S."/>
            <person name="Fujita N."/>
            <person name="Takeyama H."/>
            <person name="Matsunaga T."/>
        </authorList>
    </citation>
    <scope>NUCLEOTIDE SEQUENCE [LARGE SCALE GENOMIC DNA]</scope>
    <source>
        <strain evidence="3">ATCC 700980 / DSM 13731 / RS-1</strain>
    </source>
</reference>
<dbReference type="Proteomes" id="UP000009071">
    <property type="component" value="Chromosome"/>
</dbReference>
<organism evidence="2 3">
    <name type="scientific">Solidesulfovibrio magneticus (strain ATCC 700980 / DSM 13731 / RS-1)</name>
    <name type="common">Desulfovibrio magneticus</name>
    <dbReference type="NCBI Taxonomy" id="573370"/>
    <lineage>
        <taxon>Bacteria</taxon>
        <taxon>Pseudomonadati</taxon>
        <taxon>Thermodesulfobacteriota</taxon>
        <taxon>Desulfovibrionia</taxon>
        <taxon>Desulfovibrionales</taxon>
        <taxon>Desulfovibrionaceae</taxon>
        <taxon>Solidesulfovibrio</taxon>
    </lineage>
</organism>
<accession>C4XN95</accession>
<gene>
    <name evidence="2" type="ordered locus">DMR_39070</name>
</gene>
<keyword evidence="1" id="KW-1133">Transmembrane helix</keyword>
<dbReference type="STRING" id="573370.DMR_39070"/>
<evidence type="ECO:0000313" key="2">
    <source>
        <dbReference type="EMBL" id="BAH77398.1"/>
    </source>
</evidence>
<dbReference type="HOGENOM" id="CLU_121405_0_0_7"/>
<dbReference type="AlphaFoldDB" id="C4XN95"/>
<dbReference type="EMBL" id="AP010904">
    <property type="protein sequence ID" value="BAH77398.1"/>
    <property type="molecule type" value="Genomic_DNA"/>
</dbReference>
<evidence type="ECO:0000313" key="3">
    <source>
        <dbReference type="Proteomes" id="UP000009071"/>
    </source>
</evidence>
<dbReference type="RefSeq" id="WP_015862538.1">
    <property type="nucleotide sequence ID" value="NC_012796.1"/>
</dbReference>
<proteinExistence type="predicted"/>
<feature type="transmembrane region" description="Helical" evidence="1">
    <location>
        <begin position="77"/>
        <end position="98"/>
    </location>
</feature>
<name>C4XN95_SOLM1</name>
<keyword evidence="3" id="KW-1185">Reference proteome</keyword>
<keyword evidence="1" id="KW-0472">Membrane</keyword>
<dbReference type="GO" id="GO:0005315">
    <property type="term" value="F:phosphate transmembrane transporter activity"/>
    <property type="evidence" value="ECO:0007669"/>
    <property type="project" value="InterPro"/>
</dbReference>
<feature type="transmembrane region" description="Helical" evidence="1">
    <location>
        <begin position="12"/>
        <end position="29"/>
    </location>
</feature>
<dbReference type="eggNOG" id="ENOG5032P57">
    <property type="taxonomic scope" value="Bacteria"/>
</dbReference>
<dbReference type="OrthoDB" id="7594417at2"/>
<feature type="transmembrane region" description="Helical" evidence="1">
    <location>
        <begin position="35"/>
        <end position="56"/>
    </location>
</feature>
<evidence type="ECO:0000256" key="1">
    <source>
        <dbReference type="SAM" id="Phobius"/>
    </source>
</evidence>
<sequence>MGIRQEKIKLVTVKLFLGLFYVAAAFTVWTTGTYFLGLPLSTPLVVFLIGGVGGFISIHRRLQTMDEEALELYATSLLHLYISPLIGGILAVILYFFFLSQIVSSPIFPNFKTDDPAQYSGTIIDMYRSSGLSFSEWAKLAFWSFVAGYSEDFVLAVVDSVKASAIDKVRGTKTQPAQQGNP</sequence>
<dbReference type="GO" id="GO:0016020">
    <property type="term" value="C:membrane"/>
    <property type="evidence" value="ECO:0007669"/>
    <property type="project" value="UniProtKB-SubCell"/>
</dbReference>
<protein>
    <submittedName>
        <fullName evidence="2">Uncharacterized protein</fullName>
    </submittedName>
</protein>